<proteinExistence type="predicted"/>
<dbReference type="Proteomes" id="UP001237642">
    <property type="component" value="Unassembled WGS sequence"/>
</dbReference>
<name>A0AAD8GXS8_9APIA</name>
<reference evidence="1" key="1">
    <citation type="submission" date="2023-02" db="EMBL/GenBank/DDBJ databases">
        <title>Genome of toxic invasive species Heracleum sosnowskyi carries increased number of genes despite the absence of recent whole-genome duplications.</title>
        <authorList>
            <person name="Schelkunov M."/>
            <person name="Shtratnikova V."/>
            <person name="Makarenko M."/>
            <person name="Klepikova A."/>
            <person name="Omelchenko D."/>
            <person name="Novikova G."/>
            <person name="Obukhova E."/>
            <person name="Bogdanov V."/>
            <person name="Penin A."/>
            <person name="Logacheva M."/>
        </authorList>
    </citation>
    <scope>NUCLEOTIDE SEQUENCE</scope>
    <source>
        <strain evidence="1">Hsosn_3</strain>
        <tissue evidence="1">Leaf</tissue>
    </source>
</reference>
<comment type="caution">
    <text evidence="1">The sequence shown here is derived from an EMBL/GenBank/DDBJ whole genome shotgun (WGS) entry which is preliminary data.</text>
</comment>
<organism evidence="1 2">
    <name type="scientific">Heracleum sosnowskyi</name>
    <dbReference type="NCBI Taxonomy" id="360622"/>
    <lineage>
        <taxon>Eukaryota</taxon>
        <taxon>Viridiplantae</taxon>
        <taxon>Streptophyta</taxon>
        <taxon>Embryophyta</taxon>
        <taxon>Tracheophyta</taxon>
        <taxon>Spermatophyta</taxon>
        <taxon>Magnoliopsida</taxon>
        <taxon>eudicotyledons</taxon>
        <taxon>Gunneridae</taxon>
        <taxon>Pentapetalae</taxon>
        <taxon>asterids</taxon>
        <taxon>campanulids</taxon>
        <taxon>Apiales</taxon>
        <taxon>Apiaceae</taxon>
        <taxon>Apioideae</taxon>
        <taxon>apioid superclade</taxon>
        <taxon>Tordylieae</taxon>
        <taxon>Tordyliinae</taxon>
        <taxon>Heracleum</taxon>
    </lineage>
</organism>
<gene>
    <name evidence="1" type="ORF">POM88_049415</name>
</gene>
<evidence type="ECO:0000313" key="2">
    <source>
        <dbReference type="Proteomes" id="UP001237642"/>
    </source>
</evidence>
<evidence type="ECO:0000313" key="1">
    <source>
        <dbReference type="EMBL" id="KAK1356159.1"/>
    </source>
</evidence>
<accession>A0AAD8GXS8</accession>
<reference evidence="1" key="2">
    <citation type="submission" date="2023-05" db="EMBL/GenBank/DDBJ databases">
        <authorList>
            <person name="Schelkunov M.I."/>
        </authorList>
    </citation>
    <scope>NUCLEOTIDE SEQUENCE</scope>
    <source>
        <strain evidence="1">Hsosn_3</strain>
        <tissue evidence="1">Leaf</tissue>
    </source>
</reference>
<keyword evidence="2" id="KW-1185">Reference proteome</keyword>
<protein>
    <submittedName>
        <fullName evidence="1">Uncharacterized protein</fullName>
    </submittedName>
</protein>
<dbReference type="EMBL" id="JAUIZM010000011">
    <property type="protein sequence ID" value="KAK1356159.1"/>
    <property type="molecule type" value="Genomic_DNA"/>
</dbReference>
<dbReference type="AlphaFoldDB" id="A0AAD8GXS8"/>
<sequence length="137" mass="15622">MLSCRTVAEIVNSTSTSSVYYLLYHILLLCPASIIDVPSDVVTRLKRSFDAGQTLGINARFLHANWRRQPTGGDDFRTTFVNQFTKSVLRNNCKHFSVASNFSKYEELAAKWMLNGFKRDTLVRSVSRGDYKFKNSL</sequence>